<evidence type="ECO:0000313" key="2">
    <source>
        <dbReference type="Proteomes" id="UP000008311"/>
    </source>
</evidence>
<evidence type="ECO:0000313" key="1">
    <source>
        <dbReference type="EMBL" id="EEF37509.1"/>
    </source>
</evidence>
<accession>B9SFW6</accession>
<protein>
    <submittedName>
        <fullName evidence="1">Uncharacterized protein</fullName>
    </submittedName>
</protein>
<dbReference type="AlphaFoldDB" id="B9SFW6"/>
<reference evidence="2" key="1">
    <citation type="journal article" date="2010" name="Nat. Biotechnol.">
        <title>Draft genome sequence of the oilseed species Ricinus communis.</title>
        <authorList>
            <person name="Chan A.P."/>
            <person name="Crabtree J."/>
            <person name="Zhao Q."/>
            <person name="Lorenzi H."/>
            <person name="Orvis J."/>
            <person name="Puiu D."/>
            <person name="Melake-Berhan A."/>
            <person name="Jones K.M."/>
            <person name="Redman J."/>
            <person name="Chen G."/>
            <person name="Cahoon E.B."/>
            <person name="Gedil M."/>
            <person name="Stanke M."/>
            <person name="Haas B.J."/>
            <person name="Wortman J.R."/>
            <person name="Fraser-Liggett C.M."/>
            <person name="Ravel J."/>
            <person name="Rabinowicz P.D."/>
        </authorList>
    </citation>
    <scope>NUCLEOTIDE SEQUENCE [LARGE SCALE GENOMIC DNA]</scope>
    <source>
        <strain evidence="2">cv. Hale</strain>
    </source>
</reference>
<dbReference type="Proteomes" id="UP000008311">
    <property type="component" value="Unassembled WGS sequence"/>
</dbReference>
<dbReference type="InParanoid" id="B9SFW6"/>
<sequence length="70" mass="7658">MQSMTSMEKYLGLLLIWGTSKTEALRFLENRIGSKAQSWKSSLLSHSCEEVMVGGAHNIRGVLAPESGTC</sequence>
<keyword evidence="2" id="KW-1185">Reference proteome</keyword>
<gene>
    <name evidence="1" type="ORF">RCOM_0724230</name>
</gene>
<proteinExistence type="predicted"/>
<dbReference type="EMBL" id="EQ973947">
    <property type="protein sequence ID" value="EEF37509.1"/>
    <property type="molecule type" value="Genomic_DNA"/>
</dbReference>
<name>B9SFW6_RICCO</name>
<organism evidence="1 2">
    <name type="scientific">Ricinus communis</name>
    <name type="common">Castor bean</name>
    <dbReference type="NCBI Taxonomy" id="3988"/>
    <lineage>
        <taxon>Eukaryota</taxon>
        <taxon>Viridiplantae</taxon>
        <taxon>Streptophyta</taxon>
        <taxon>Embryophyta</taxon>
        <taxon>Tracheophyta</taxon>
        <taxon>Spermatophyta</taxon>
        <taxon>Magnoliopsida</taxon>
        <taxon>eudicotyledons</taxon>
        <taxon>Gunneridae</taxon>
        <taxon>Pentapetalae</taxon>
        <taxon>rosids</taxon>
        <taxon>fabids</taxon>
        <taxon>Malpighiales</taxon>
        <taxon>Euphorbiaceae</taxon>
        <taxon>Acalyphoideae</taxon>
        <taxon>Acalypheae</taxon>
        <taxon>Ricinus</taxon>
    </lineage>
</organism>